<sequence length="799" mass="87894">MWFSEKRDVPPVPPSLNVSPWERHDDPNVPSRRSHDEITPYLGLRARYSQIWFNRWTVLLALVLIHFLLTADSLRSNLDGSKEKALSACTKVEDMGSTMASMPHYLSRGVNSLAASGITNSVQALVAMLGLIITAVNQLILFFIHMMTDTYVCLITLAVHTALNITTIAVEQTTEALNSAIDGFADTLMKATDGIQSVVDAGWSIAEKVSNIRENIEEGDGNPGEKIENGAGDAKDKATDLFSLRDSIPSIESLDSQTLTLLSARDLPPDAMIALLPRDILPDKPDIRAPLNDFLQKIKDVNIDTSGFVDGIDKLNDKIPTFDEVREMTNDAVSIPFNMARDALNNAYGNWSFDQDVFPVAQKEALSFCSENSAINDFFLTLFEIARKAKITAIVVIIILGVLVCIPMAYMEKFRWQRQVAQAEVFSQHQYDSMDVAYMYSRPRAARAGLSISNTFKGWRLSKKKQILARWCVAYATTLPALFILSLALAGLFSCLCQIFLLKAIEKKVPELASQVGDFAQEVIETLGSASERWSDDANGVIVTMNNDINEDVFGVVTTATTAVNDTINTFTRAMDQGLQAALGDTVFKEAAAGVIRCVIGLKIETVQKGLTWVHDHAHIDFPLFPKDIYSMGASDSVSGEGDMNSLLASPKSVTTDEITDAVLRVTRWLRDKIIQDALISFAFFLVYLLIVLMGVVWALVCSMTLDNDNTQLRETPPTSLSETPRSPRTPRRSKSLGPIGSPRLHAGGDDPFSDHYKADYYARDGSLDRGNVTKGRGTIQYPAHARKSSHGYVGGVQG</sequence>
<evidence type="ECO:0000313" key="12">
    <source>
        <dbReference type="EMBL" id="RYP11406.1"/>
    </source>
</evidence>
<dbReference type="PANTHER" id="PTHR31030">
    <property type="entry name" value="PLASMA MEMBRANE FUSION PROTEIN PRM1"/>
    <property type="match status" value="1"/>
</dbReference>
<reference evidence="12 13" key="1">
    <citation type="submission" date="2018-06" db="EMBL/GenBank/DDBJ databases">
        <title>Complete Genomes of Monosporascus.</title>
        <authorList>
            <person name="Robinson A.J."/>
            <person name="Natvig D.O."/>
        </authorList>
    </citation>
    <scope>NUCLEOTIDE SEQUENCE [LARGE SCALE GENOMIC DNA]</scope>
    <source>
        <strain evidence="12 13">CBS 110550</strain>
    </source>
</reference>
<evidence type="ECO:0000256" key="9">
    <source>
        <dbReference type="ARBA" id="ARBA00023180"/>
    </source>
</evidence>
<evidence type="ECO:0000256" key="1">
    <source>
        <dbReference type="ARBA" id="ARBA00002512"/>
    </source>
</evidence>
<dbReference type="GO" id="GO:0043332">
    <property type="term" value="C:mating projection tip"/>
    <property type="evidence" value="ECO:0007669"/>
    <property type="project" value="UniProtKB-UniRule"/>
</dbReference>
<feature type="transmembrane region" description="Helical" evidence="10">
    <location>
        <begin position="122"/>
        <end position="144"/>
    </location>
</feature>
<gene>
    <name evidence="12" type="ORF">DL764_000060</name>
</gene>
<evidence type="ECO:0000256" key="8">
    <source>
        <dbReference type="ARBA" id="ARBA00023136"/>
    </source>
</evidence>
<keyword evidence="9" id="KW-0325">Glycoprotein</keyword>
<evidence type="ECO:0000256" key="3">
    <source>
        <dbReference type="ARBA" id="ARBA00010780"/>
    </source>
</evidence>
<feature type="region of interest" description="Disordered" evidence="11">
    <location>
        <begin position="1"/>
        <end position="34"/>
    </location>
</feature>
<evidence type="ECO:0000256" key="4">
    <source>
        <dbReference type="ARBA" id="ARBA00022475"/>
    </source>
</evidence>
<evidence type="ECO:0000313" key="13">
    <source>
        <dbReference type="Proteomes" id="UP000293360"/>
    </source>
</evidence>
<feature type="transmembrane region" description="Helical" evidence="10">
    <location>
        <begin position="678"/>
        <end position="701"/>
    </location>
</feature>
<keyword evidence="5 10" id="KW-0812">Transmembrane</keyword>
<evidence type="ECO:0000256" key="5">
    <source>
        <dbReference type="ARBA" id="ARBA00022692"/>
    </source>
</evidence>
<keyword evidence="7 10" id="KW-1133">Transmembrane helix</keyword>
<dbReference type="InterPro" id="IPR026777">
    <property type="entry name" value="PRM1"/>
</dbReference>
<feature type="transmembrane region" description="Helical" evidence="10">
    <location>
        <begin position="52"/>
        <end position="69"/>
    </location>
</feature>
<dbReference type="AlphaFoldDB" id="A0A4Q4TV45"/>
<comment type="subcellular location">
    <subcellularLocation>
        <location evidence="2 10">Cell membrane</location>
        <topology evidence="2 10">Multi-pass membrane protein</topology>
    </subcellularLocation>
</comment>
<dbReference type="Proteomes" id="UP000293360">
    <property type="component" value="Unassembled WGS sequence"/>
</dbReference>
<evidence type="ECO:0000256" key="10">
    <source>
        <dbReference type="RuleBase" id="RU366035"/>
    </source>
</evidence>
<comment type="caution">
    <text evidence="12">The sequence shown here is derived from an EMBL/GenBank/DDBJ whole genome shotgun (WGS) entry which is preliminary data.</text>
</comment>
<comment type="function">
    <text evidence="1 10">Involved in cell fusion during mating by stabilizing the plasma membrane fusion event.</text>
</comment>
<feature type="compositionally biased region" description="Basic and acidic residues" evidence="11">
    <location>
        <begin position="21"/>
        <end position="34"/>
    </location>
</feature>
<name>A0A4Q4TV45_9PEZI</name>
<proteinExistence type="inferred from homology"/>
<evidence type="ECO:0000256" key="6">
    <source>
        <dbReference type="ARBA" id="ARBA00022971"/>
    </source>
</evidence>
<feature type="transmembrane region" description="Helical" evidence="10">
    <location>
        <begin position="481"/>
        <end position="502"/>
    </location>
</feature>
<comment type="similarity">
    <text evidence="3 10">Belongs to the PRM1 family.</text>
</comment>
<organism evidence="12 13">
    <name type="scientific">Monosporascus ibericus</name>
    <dbReference type="NCBI Taxonomy" id="155417"/>
    <lineage>
        <taxon>Eukaryota</taxon>
        <taxon>Fungi</taxon>
        <taxon>Dikarya</taxon>
        <taxon>Ascomycota</taxon>
        <taxon>Pezizomycotina</taxon>
        <taxon>Sordariomycetes</taxon>
        <taxon>Xylariomycetidae</taxon>
        <taxon>Xylariales</taxon>
        <taxon>Xylariales incertae sedis</taxon>
        <taxon>Monosporascus</taxon>
    </lineage>
</organism>
<dbReference type="PANTHER" id="PTHR31030:SF1">
    <property type="entry name" value="PLASMA MEMBRANE FUSION PROTEIN PRM1"/>
    <property type="match status" value="1"/>
</dbReference>
<dbReference type="STRING" id="155417.A0A4Q4TV45"/>
<keyword evidence="4 10" id="KW-1003">Cell membrane</keyword>
<dbReference type="GO" id="GO:0005886">
    <property type="term" value="C:plasma membrane"/>
    <property type="evidence" value="ECO:0007669"/>
    <property type="project" value="UniProtKB-SubCell"/>
</dbReference>
<protein>
    <recommendedName>
        <fullName evidence="10">Plasma membrane fusion protein PRM1</fullName>
    </recommendedName>
</protein>
<dbReference type="GO" id="GO:0032220">
    <property type="term" value="P:plasma membrane fusion involved in cytogamy"/>
    <property type="evidence" value="ECO:0007669"/>
    <property type="project" value="TreeGrafter"/>
</dbReference>
<feature type="region of interest" description="Disordered" evidence="11">
    <location>
        <begin position="709"/>
        <end position="752"/>
    </location>
</feature>
<dbReference type="OrthoDB" id="5356111at2759"/>
<evidence type="ECO:0000256" key="7">
    <source>
        <dbReference type="ARBA" id="ARBA00022989"/>
    </source>
</evidence>
<evidence type="ECO:0000256" key="11">
    <source>
        <dbReference type="SAM" id="MobiDB-lite"/>
    </source>
</evidence>
<keyword evidence="13" id="KW-1185">Reference proteome</keyword>
<dbReference type="EMBL" id="QJNU01000002">
    <property type="protein sequence ID" value="RYP11406.1"/>
    <property type="molecule type" value="Genomic_DNA"/>
</dbReference>
<keyword evidence="6 10" id="KW-0184">Conjugation</keyword>
<accession>A0A4Q4TV45</accession>
<evidence type="ECO:0000256" key="2">
    <source>
        <dbReference type="ARBA" id="ARBA00004651"/>
    </source>
</evidence>
<keyword evidence="8 10" id="KW-0472">Membrane</keyword>
<feature type="compositionally biased region" description="Low complexity" evidence="11">
    <location>
        <begin position="714"/>
        <end position="727"/>
    </location>
</feature>
<feature type="transmembrane region" description="Helical" evidence="10">
    <location>
        <begin position="391"/>
        <end position="410"/>
    </location>
</feature>